<reference evidence="2 3" key="1">
    <citation type="journal article" date="2018" name="Elife">
        <title>Discovery and characterization of a prevalent human gut bacterial enzyme sufficient for the inactivation of a family of plant toxins.</title>
        <authorList>
            <person name="Koppel N."/>
            <person name="Bisanz J.E."/>
            <person name="Pandelia M.E."/>
            <person name="Turnbaugh P.J."/>
            <person name="Balskus E.P."/>
        </authorList>
    </citation>
    <scope>NUCLEOTIDE SEQUENCE [LARGE SCALE GENOMIC DNA]</scope>
    <source>
        <strain evidence="3">anaerobia AP69FAA</strain>
    </source>
</reference>
<sequence>MTRLFNGIVAFGSALLLAVTLIGAGFAAVAIPDAATATLSRAFSGCDQPNTPFTADELASMAIAGKHYTFDDNDREKLDAAIAEANAAAEADGRATASTRENAARSLPADAISHLDDVYRVASMAKPALVIVAVLCIAGLAHVAVRIGRRALGRTLIASGELVLAAFCALGAWAAIDFDGLFAAFHSLFFQAGTWTFPYDSLLITLYPTAFWMGMGGIWLAVTCGLSILAVLIGFTLGHKQHD</sequence>
<dbReference type="Pfam" id="PF07314">
    <property type="entry name" value="Lit"/>
    <property type="match status" value="1"/>
</dbReference>
<keyword evidence="3" id="KW-1185">Reference proteome</keyword>
<dbReference type="STRING" id="1034345.GCA_000236865_00017"/>
<evidence type="ECO:0000313" key="2">
    <source>
        <dbReference type="EMBL" id="RDB54438.1"/>
    </source>
</evidence>
<dbReference type="InterPro" id="IPR010178">
    <property type="entry name" value="Lit"/>
</dbReference>
<dbReference type="OrthoDB" id="4804608at2"/>
<keyword evidence="1" id="KW-0472">Membrane</keyword>
<keyword evidence="1" id="KW-0812">Transmembrane</keyword>
<dbReference type="AlphaFoldDB" id="A0A369L8Z8"/>
<proteinExistence type="predicted"/>
<feature type="transmembrane region" description="Helical" evidence="1">
    <location>
        <begin position="124"/>
        <end position="144"/>
    </location>
</feature>
<feature type="transmembrane region" description="Helical" evidence="1">
    <location>
        <begin position="210"/>
        <end position="237"/>
    </location>
</feature>
<dbReference type="RefSeq" id="WP_114621166.1">
    <property type="nucleotide sequence ID" value="NZ_PPTP01000009.1"/>
</dbReference>
<evidence type="ECO:0000256" key="1">
    <source>
        <dbReference type="SAM" id="Phobius"/>
    </source>
</evidence>
<name>A0A369L8Z8_9ACTN</name>
<evidence type="ECO:0000313" key="3">
    <source>
        <dbReference type="Proteomes" id="UP000253792"/>
    </source>
</evidence>
<accession>A0A369L8Z8</accession>
<keyword evidence="1" id="KW-1133">Transmembrane helix</keyword>
<dbReference type="Proteomes" id="UP000253792">
    <property type="component" value="Unassembled WGS sequence"/>
</dbReference>
<feature type="transmembrane region" description="Helical" evidence="1">
    <location>
        <begin position="156"/>
        <end position="176"/>
    </location>
</feature>
<dbReference type="EMBL" id="PPTP01000009">
    <property type="protein sequence ID" value="RDB54438.1"/>
    <property type="molecule type" value="Genomic_DNA"/>
</dbReference>
<comment type="caution">
    <text evidence="2">The sequence shown here is derived from an EMBL/GenBank/DDBJ whole genome shotgun (WGS) entry which is preliminary data.</text>
</comment>
<gene>
    <name evidence="2" type="ORF">C1880_08845</name>
</gene>
<organism evidence="2 3">
    <name type="scientific">Senegalimassilia anaerobia</name>
    <dbReference type="NCBI Taxonomy" id="1473216"/>
    <lineage>
        <taxon>Bacteria</taxon>
        <taxon>Bacillati</taxon>
        <taxon>Actinomycetota</taxon>
        <taxon>Coriobacteriia</taxon>
        <taxon>Coriobacteriales</taxon>
        <taxon>Coriobacteriaceae</taxon>
        <taxon>Senegalimassilia</taxon>
    </lineage>
</organism>
<protein>
    <submittedName>
        <fullName evidence="2">DUF1461 domain-containing protein</fullName>
    </submittedName>
</protein>